<evidence type="ECO:0000313" key="2">
    <source>
        <dbReference type="EMBL" id="MCO6047031.1"/>
    </source>
</evidence>
<dbReference type="AlphaFoldDB" id="A0A9X2FIE5"/>
<name>A0A9X2FIE5_9BACT</name>
<keyword evidence="1" id="KW-1133">Transmembrane helix</keyword>
<protein>
    <submittedName>
        <fullName evidence="2">Uncharacterized protein</fullName>
    </submittedName>
</protein>
<dbReference type="EMBL" id="JAMXLR010000087">
    <property type="protein sequence ID" value="MCO6047031.1"/>
    <property type="molecule type" value="Genomic_DNA"/>
</dbReference>
<dbReference type="Proteomes" id="UP001155241">
    <property type="component" value="Unassembled WGS sequence"/>
</dbReference>
<feature type="transmembrane region" description="Helical" evidence="1">
    <location>
        <begin position="21"/>
        <end position="42"/>
    </location>
</feature>
<gene>
    <name evidence="2" type="ORF">NG895_24290</name>
</gene>
<dbReference type="RefSeq" id="WP_252855143.1">
    <property type="nucleotide sequence ID" value="NZ_JAMXLR010000087.1"/>
</dbReference>
<keyword evidence="1" id="KW-0812">Transmembrane</keyword>
<keyword evidence="1" id="KW-0472">Membrane</keyword>
<evidence type="ECO:0000256" key="1">
    <source>
        <dbReference type="SAM" id="Phobius"/>
    </source>
</evidence>
<evidence type="ECO:0000313" key="3">
    <source>
        <dbReference type="Proteomes" id="UP001155241"/>
    </source>
</evidence>
<organism evidence="2 3">
    <name type="scientific">Aeoliella straminimaris</name>
    <dbReference type="NCBI Taxonomy" id="2954799"/>
    <lineage>
        <taxon>Bacteria</taxon>
        <taxon>Pseudomonadati</taxon>
        <taxon>Planctomycetota</taxon>
        <taxon>Planctomycetia</taxon>
        <taxon>Pirellulales</taxon>
        <taxon>Lacipirellulaceae</taxon>
        <taxon>Aeoliella</taxon>
    </lineage>
</organism>
<reference evidence="2" key="1">
    <citation type="submission" date="2022-06" db="EMBL/GenBank/DDBJ databases">
        <title>Aeoliella straminimaris, a novel planctomycete from sediments.</title>
        <authorList>
            <person name="Vitorino I.R."/>
            <person name="Lage O.M."/>
        </authorList>
    </citation>
    <scope>NUCLEOTIDE SEQUENCE</scope>
    <source>
        <strain evidence="2">ICT_H6.2</strain>
    </source>
</reference>
<accession>A0A9X2FIE5</accession>
<sequence>MLRKQPYSCLRPRSLRVGVTLTEVLISIGILAVGLLGAAAMFPVGGYFMQKGEVADRGAAIAQAAFADLVARGALDPQNWRVWHGGAYATMDQFMQTGMADNRDQFGILDQIGMNSDTGFIYIIDPLGTAGALRGGAGALQLSRAPAVIPVNWAASTGNRWDQFNGAWPIRRLCTDSMMLGSSLPSESLAQSLYSSSDDLAIQTDDDESLPRRQRMVGADTNGDQTVDVAYRRESRGDYSWMAMVAPTQSEARLALALDPSAYYFDVSVVVFYKRPISSIGTSEVLVEGAIVSTGTGGGEILLDASDLPGTGSETAYDEFRQGQWVMVCGPHPSSTPAQPLFFSQWYRVLTIDDEPDGLNVGNATFDNDKTQRRVGLRGPDWPWKKSGSRVCVGLFPGAVAVHTKTMRLESSGAYEL</sequence>
<comment type="caution">
    <text evidence="2">The sequence shown here is derived from an EMBL/GenBank/DDBJ whole genome shotgun (WGS) entry which is preliminary data.</text>
</comment>
<keyword evidence="3" id="KW-1185">Reference proteome</keyword>
<proteinExistence type="predicted"/>